<name>A0A1F5YEV8_9BACT</name>
<keyword evidence="1" id="KW-0732">Signal</keyword>
<dbReference type="AlphaFoldDB" id="A0A1F5YEV8"/>
<gene>
    <name evidence="2" type="ORF">A2Z86_07165</name>
</gene>
<feature type="signal peptide" evidence="1">
    <location>
        <begin position="1"/>
        <end position="24"/>
    </location>
</feature>
<evidence type="ECO:0000256" key="1">
    <source>
        <dbReference type="SAM" id="SignalP"/>
    </source>
</evidence>
<dbReference type="EMBL" id="MFIV01000081">
    <property type="protein sequence ID" value="OGF98582.1"/>
    <property type="molecule type" value="Genomic_DNA"/>
</dbReference>
<protein>
    <recommendedName>
        <fullName evidence="4">DUF4352 domain-containing protein</fullName>
    </recommendedName>
</protein>
<evidence type="ECO:0000313" key="3">
    <source>
        <dbReference type="Proteomes" id="UP000176992"/>
    </source>
</evidence>
<evidence type="ECO:0008006" key="4">
    <source>
        <dbReference type="Google" id="ProtNLM"/>
    </source>
</evidence>
<sequence>MKYFWMRYCWLVVFCLATAANVFSADSVEKKGSFGVVVRENFVKFSYVLTYLGNGYKEDHIAFQLDFDNSKGYDISNEIDETETILKDGRNNTIQGKVERKTASSSILVFPVEKTDDLKGQARLYTRIMGYKLKQTFKI</sequence>
<evidence type="ECO:0000313" key="2">
    <source>
        <dbReference type="EMBL" id="OGF98582.1"/>
    </source>
</evidence>
<reference evidence="2 3" key="1">
    <citation type="journal article" date="2016" name="Nat. Commun.">
        <title>Thousands of microbial genomes shed light on interconnected biogeochemical processes in an aquifer system.</title>
        <authorList>
            <person name="Anantharaman K."/>
            <person name="Brown C.T."/>
            <person name="Hug L.A."/>
            <person name="Sharon I."/>
            <person name="Castelle C.J."/>
            <person name="Probst A.J."/>
            <person name="Thomas B.C."/>
            <person name="Singh A."/>
            <person name="Wilkins M.J."/>
            <person name="Karaoz U."/>
            <person name="Brodie E.L."/>
            <person name="Williams K.H."/>
            <person name="Hubbard S.S."/>
            <person name="Banfield J.F."/>
        </authorList>
    </citation>
    <scope>NUCLEOTIDE SEQUENCE [LARGE SCALE GENOMIC DNA]</scope>
</reference>
<proteinExistence type="predicted"/>
<accession>A0A1F5YEV8</accession>
<organism evidence="2 3">
    <name type="scientific">Candidatus Glassbacteria bacterium GWA2_58_10</name>
    <dbReference type="NCBI Taxonomy" id="1817865"/>
    <lineage>
        <taxon>Bacteria</taxon>
        <taxon>Candidatus Glassiibacteriota</taxon>
    </lineage>
</organism>
<comment type="caution">
    <text evidence="2">The sequence shown here is derived from an EMBL/GenBank/DDBJ whole genome shotgun (WGS) entry which is preliminary data.</text>
</comment>
<dbReference type="Proteomes" id="UP000176992">
    <property type="component" value="Unassembled WGS sequence"/>
</dbReference>
<feature type="chain" id="PRO_5009522405" description="DUF4352 domain-containing protein" evidence="1">
    <location>
        <begin position="25"/>
        <end position="139"/>
    </location>
</feature>